<dbReference type="EMBL" id="VDEP01000203">
    <property type="protein sequence ID" value="KAA1124834.1"/>
    <property type="molecule type" value="Genomic_DNA"/>
</dbReference>
<dbReference type="AlphaFoldDB" id="A0A5B0RJ80"/>
<evidence type="ECO:0000256" key="1">
    <source>
        <dbReference type="SAM" id="Phobius"/>
    </source>
</evidence>
<dbReference type="Proteomes" id="UP000324748">
    <property type="component" value="Unassembled WGS sequence"/>
</dbReference>
<feature type="transmembrane region" description="Helical" evidence="1">
    <location>
        <begin position="111"/>
        <end position="134"/>
    </location>
</feature>
<gene>
    <name evidence="2" type="ORF">PGT21_011023</name>
    <name evidence="3" type="ORF">PGTUg99_050223</name>
</gene>
<dbReference type="Proteomes" id="UP000325313">
    <property type="component" value="Unassembled WGS sequence"/>
</dbReference>
<accession>A0A5B0RJ80</accession>
<reference evidence="4 5" key="1">
    <citation type="submission" date="2019-05" db="EMBL/GenBank/DDBJ databases">
        <title>Emergence of the Ug99 lineage of the wheat stem rust pathogen through somatic hybridization.</title>
        <authorList>
            <person name="Li F."/>
            <person name="Upadhyaya N.M."/>
            <person name="Sperschneider J."/>
            <person name="Matny O."/>
            <person name="Nguyen-Phuc H."/>
            <person name="Mago R."/>
            <person name="Raley C."/>
            <person name="Miller M.E."/>
            <person name="Silverstein K.A.T."/>
            <person name="Henningsen E."/>
            <person name="Hirsch C.D."/>
            <person name="Visser B."/>
            <person name="Pretorius Z.A."/>
            <person name="Steffenson B.J."/>
            <person name="Schwessinger B."/>
            <person name="Dodds P.N."/>
            <person name="Figueroa M."/>
        </authorList>
    </citation>
    <scope>NUCLEOTIDE SEQUENCE [LARGE SCALE GENOMIC DNA]</scope>
    <source>
        <strain evidence="2">21-0</strain>
        <strain evidence="3 5">Ug99</strain>
    </source>
</reference>
<keyword evidence="1" id="KW-1133">Transmembrane helix</keyword>
<proteinExistence type="predicted"/>
<evidence type="ECO:0000313" key="2">
    <source>
        <dbReference type="EMBL" id="KAA1107355.1"/>
    </source>
</evidence>
<dbReference type="OrthoDB" id="2497033at2759"/>
<dbReference type="EMBL" id="VSWC01000029">
    <property type="protein sequence ID" value="KAA1107355.1"/>
    <property type="molecule type" value="Genomic_DNA"/>
</dbReference>
<organism evidence="3 5">
    <name type="scientific">Puccinia graminis f. sp. tritici</name>
    <dbReference type="NCBI Taxonomy" id="56615"/>
    <lineage>
        <taxon>Eukaryota</taxon>
        <taxon>Fungi</taxon>
        <taxon>Dikarya</taxon>
        <taxon>Basidiomycota</taxon>
        <taxon>Pucciniomycotina</taxon>
        <taxon>Pucciniomycetes</taxon>
        <taxon>Pucciniales</taxon>
        <taxon>Pucciniaceae</taxon>
        <taxon>Puccinia</taxon>
    </lineage>
</organism>
<keyword evidence="1" id="KW-0812">Transmembrane</keyword>
<keyword evidence="4" id="KW-1185">Reference proteome</keyword>
<evidence type="ECO:0000313" key="5">
    <source>
        <dbReference type="Proteomes" id="UP000325313"/>
    </source>
</evidence>
<evidence type="ECO:0000313" key="3">
    <source>
        <dbReference type="EMBL" id="KAA1124834.1"/>
    </source>
</evidence>
<keyword evidence="1" id="KW-0472">Membrane</keyword>
<name>A0A5B0RJ80_PUCGR</name>
<comment type="caution">
    <text evidence="3">The sequence shown here is derived from an EMBL/GenBank/DDBJ whole genome shotgun (WGS) entry which is preliminary data.</text>
</comment>
<protein>
    <submittedName>
        <fullName evidence="3">Uncharacterized protein</fullName>
    </submittedName>
</protein>
<sequence>MIFTAKHQQLFTIKSVKTGRRVGERVLLDILIAHRSLVLLRRCSNCYACNRSVRESDGMRPRGNCKVGRTGWKEKEYKRLSIPSGLLPTNHISTCAENQKKKKKKTDTSKIIIMLTPSHHLALVMSLLTGAWLARTSFAALNCAGGEVVDWNECTRAIATIVYDKPKNTLDRVSSRFAKLSGNCTILVNNPDREVVTKQQIEAGFKSILDACKPNTGSISLSDSVYVESQNHQSLHDTDYLAPTTLTCGLNSNAPLTVDKDCQDAFDSISVDRWGRLLGDKGKPAPSVLKTLKTCTVLIYTTDASQLIAKKAEIGAVVSKTIKQCKGQSGVIGLTKGGSGNNGLTVVKVRSSKRCGSRVDSEGQYCAP</sequence>
<evidence type="ECO:0000313" key="4">
    <source>
        <dbReference type="Proteomes" id="UP000324748"/>
    </source>
</evidence>